<keyword evidence="2" id="KW-0479">Metal-binding</keyword>
<dbReference type="OrthoDB" id="2446524at2759"/>
<evidence type="ECO:0000313" key="6">
    <source>
        <dbReference type="EMBL" id="CAG8814852.1"/>
    </source>
</evidence>
<name>A0A9N9KA76_9GLOM</name>
<proteinExistence type="predicted"/>
<dbReference type="GO" id="GO:0008270">
    <property type="term" value="F:zinc ion binding"/>
    <property type="evidence" value="ECO:0007669"/>
    <property type="project" value="UniProtKB-KW"/>
</dbReference>
<evidence type="ECO:0000256" key="2">
    <source>
        <dbReference type="ARBA" id="ARBA00022723"/>
    </source>
</evidence>
<dbReference type="EMBL" id="CAJVPZ010090433">
    <property type="protein sequence ID" value="CAG8814852.1"/>
    <property type="molecule type" value="Genomic_DNA"/>
</dbReference>
<reference evidence="6" key="1">
    <citation type="submission" date="2021-06" db="EMBL/GenBank/DDBJ databases">
        <authorList>
            <person name="Kallberg Y."/>
            <person name="Tangrot J."/>
            <person name="Rosling A."/>
        </authorList>
    </citation>
    <scope>NUCLEOTIDE SEQUENCE</scope>
    <source>
        <strain evidence="6">IN212</strain>
    </source>
</reference>
<gene>
    <name evidence="6" type="ORF">RFULGI_LOCUS19144</name>
</gene>
<accession>A0A9N9KA76</accession>
<keyword evidence="3" id="KW-0863">Zinc-finger</keyword>
<protein>
    <submittedName>
        <fullName evidence="6">4285_t:CDS:1</fullName>
    </submittedName>
</protein>
<keyword evidence="7" id="KW-1185">Reference proteome</keyword>
<keyword evidence="5" id="KW-0539">Nucleus</keyword>
<dbReference type="PANTHER" id="PTHR46481:SF10">
    <property type="entry name" value="ZINC FINGER BED DOMAIN-CONTAINING PROTEIN 39"/>
    <property type="match status" value="1"/>
</dbReference>
<dbReference type="InterPro" id="IPR052035">
    <property type="entry name" value="ZnF_BED_domain_contain"/>
</dbReference>
<sequence>SYCNEPGNMIIELLKKMGIGQKLLGVTTDNAVNMLAMGRVLKEKMNNEFSNPNIQHFRCGAYVLNIIVEEGIKSVSKEVFKAREFFMKLRNSPSLIRELKKIFELKNVLFLMPKMDVDTRWNSMYIMLEKLQRIRPITDILVVSNQTLKPNYPNEQEWKIIFV</sequence>
<dbReference type="PANTHER" id="PTHR46481">
    <property type="entry name" value="ZINC FINGER BED DOMAIN-CONTAINING PROTEIN 4"/>
    <property type="match status" value="1"/>
</dbReference>
<evidence type="ECO:0000256" key="1">
    <source>
        <dbReference type="ARBA" id="ARBA00004123"/>
    </source>
</evidence>
<evidence type="ECO:0000256" key="5">
    <source>
        <dbReference type="ARBA" id="ARBA00023242"/>
    </source>
</evidence>
<dbReference type="GO" id="GO:0005634">
    <property type="term" value="C:nucleus"/>
    <property type="evidence" value="ECO:0007669"/>
    <property type="project" value="UniProtKB-SubCell"/>
</dbReference>
<dbReference type="InterPro" id="IPR012337">
    <property type="entry name" value="RNaseH-like_sf"/>
</dbReference>
<feature type="non-terminal residue" evidence="6">
    <location>
        <position position="1"/>
    </location>
</feature>
<organism evidence="6 7">
    <name type="scientific">Racocetra fulgida</name>
    <dbReference type="NCBI Taxonomy" id="60492"/>
    <lineage>
        <taxon>Eukaryota</taxon>
        <taxon>Fungi</taxon>
        <taxon>Fungi incertae sedis</taxon>
        <taxon>Mucoromycota</taxon>
        <taxon>Glomeromycotina</taxon>
        <taxon>Glomeromycetes</taxon>
        <taxon>Diversisporales</taxon>
        <taxon>Gigasporaceae</taxon>
        <taxon>Racocetra</taxon>
    </lineage>
</organism>
<evidence type="ECO:0000313" key="7">
    <source>
        <dbReference type="Proteomes" id="UP000789396"/>
    </source>
</evidence>
<evidence type="ECO:0000256" key="4">
    <source>
        <dbReference type="ARBA" id="ARBA00022833"/>
    </source>
</evidence>
<dbReference type="SUPFAM" id="SSF53098">
    <property type="entry name" value="Ribonuclease H-like"/>
    <property type="match status" value="1"/>
</dbReference>
<dbReference type="AlphaFoldDB" id="A0A9N9KA76"/>
<feature type="non-terminal residue" evidence="6">
    <location>
        <position position="163"/>
    </location>
</feature>
<comment type="caution">
    <text evidence="6">The sequence shown here is derived from an EMBL/GenBank/DDBJ whole genome shotgun (WGS) entry which is preliminary data.</text>
</comment>
<evidence type="ECO:0000256" key="3">
    <source>
        <dbReference type="ARBA" id="ARBA00022771"/>
    </source>
</evidence>
<keyword evidence="4" id="KW-0862">Zinc</keyword>
<dbReference type="Proteomes" id="UP000789396">
    <property type="component" value="Unassembled WGS sequence"/>
</dbReference>
<comment type="subcellular location">
    <subcellularLocation>
        <location evidence="1">Nucleus</location>
    </subcellularLocation>
</comment>